<proteinExistence type="predicted"/>
<name>A0A444XPY7_ARAHY</name>
<gene>
    <name evidence="1" type="ORF">Ahy_B09g097827</name>
</gene>
<keyword evidence="2" id="KW-1185">Reference proteome</keyword>
<organism evidence="1 2">
    <name type="scientific">Arachis hypogaea</name>
    <name type="common">Peanut</name>
    <dbReference type="NCBI Taxonomy" id="3818"/>
    <lineage>
        <taxon>Eukaryota</taxon>
        <taxon>Viridiplantae</taxon>
        <taxon>Streptophyta</taxon>
        <taxon>Embryophyta</taxon>
        <taxon>Tracheophyta</taxon>
        <taxon>Spermatophyta</taxon>
        <taxon>Magnoliopsida</taxon>
        <taxon>eudicotyledons</taxon>
        <taxon>Gunneridae</taxon>
        <taxon>Pentapetalae</taxon>
        <taxon>rosids</taxon>
        <taxon>fabids</taxon>
        <taxon>Fabales</taxon>
        <taxon>Fabaceae</taxon>
        <taxon>Papilionoideae</taxon>
        <taxon>50 kb inversion clade</taxon>
        <taxon>dalbergioids sensu lato</taxon>
        <taxon>Dalbergieae</taxon>
        <taxon>Pterocarpus clade</taxon>
        <taxon>Arachis</taxon>
    </lineage>
</organism>
<protein>
    <submittedName>
        <fullName evidence="1">Uncharacterized protein</fullName>
    </submittedName>
</protein>
<evidence type="ECO:0000313" key="1">
    <source>
        <dbReference type="EMBL" id="RYQ91799.1"/>
    </source>
</evidence>
<evidence type="ECO:0000313" key="2">
    <source>
        <dbReference type="Proteomes" id="UP000289738"/>
    </source>
</evidence>
<dbReference type="EMBL" id="SDMP01000019">
    <property type="protein sequence ID" value="RYQ91799.1"/>
    <property type="molecule type" value="Genomic_DNA"/>
</dbReference>
<comment type="caution">
    <text evidence="1">The sequence shown here is derived from an EMBL/GenBank/DDBJ whole genome shotgun (WGS) entry which is preliminary data.</text>
</comment>
<accession>A0A444XPY7</accession>
<sequence>MIWPDDGTRFTPNNNVCTQEITNIIKLICTLYGMPITMPSLEKSTTIEWVNDCSRCWRMFEADKGFKNWRLTNRANSALVRSSKYTGGSTTYMKTKARLSKSFDRKATLAEMFKYTHTLKENKARFADRHAEDTADGSTASIVDPNAVWHETASASYKNCVYGMGSFFTSSLHTSMLRPSFASTTSRAVESEEGVDLRLQMQELNDYRKRRVMDTDDLRLEWREQLERL</sequence>
<dbReference type="Proteomes" id="UP000289738">
    <property type="component" value="Chromosome B09"/>
</dbReference>
<reference evidence="1 2" key="1">
    <citation type="submission" date="2019-01" db="EMBL/GenBank/DDBJ databases">
        <title>Sequencing of cultivated peanut Arachis hypogaea provides insights into genome evolution and oil improvement.</title>
        <authorList>
            <person name="Chen X."/>
        </authorList>
    </citation>
    <scope>NUCLEOTIDE SEQUENCE [LARGE SCALE GENOMIC DNA]</scope>
    <source>
        <strain evidence="2">cv. Fuhuasheng</strain>
        <tissue evidence="1">Leaves</tissue>
    </source>
</reference>
<dbReference type="AlphaFoldDB" id="A0A444XPY7"/>